<feature type="signal peptide" evidence="1">
    <location>
        <begin position="1"/>
        <end position="18"/>
    </location>
</feature>
<name>A0A8S1EUS9_9PELO</name>
<dbReference type="AlphaFoldDB" id="A0A8S1EUS9"/>
<evidence type="ECO:0000259" key="5">
    <source>
        <dbReference type="Pfam" id="PF23073"/>
    </source>
</evidence>
<dbReference type="EMBL" id="CADEPM010000004">
    <property type="protein sequence ID" value="CAB3403770.1"/>
    <property type="molecule type" value="Genomic_DNA"/>
</dbReference>
<proteinExistence type="predicted"/>
<dbReference type="Pfam" id="PF23069">
    <property type="entry name" value="DUF7042"/>
    <property type="match status" value="1"/>
</dbReference>
<feature type="domain" description="DUF7043" evidence="3">
    <location>
        <begin position="269"/>
        <end position="371"/>
    </location>
</feature>
<gene>
    <name evidence="6" type="ORF">CBOVIS_LOCUS6189</name>
</gene>
<sequence length="496" mass="56181">MNLHILTIISSLLKAAIPCRIDSNLHGLFKKQSNRLMTTDGQGRQSLVYEDVLITSTSISDYGDCYLKYGQSYIFGLKRMGKPVCFRCLTPISLSSNVLQLAHQYEETCYDTERDAKMTCFDSSLVSVTDGVLLFRSGTEEPASCSPIDGRFDVAYRMNDAVLSCEANQGTTADNCDASSVISVHFRNCSFPDFDMSLRCIGSWSDQKSKQNYLIVQNEENGEYRCGITVEESNVKKVYFGNDSTCSSLSVKNAFDTYYFHSEAHAKPFTPCAFPEWMLGEFDTMTVSRNELQYLQYRVGAVPLISHCVQTFQDRVLVYSETKCGEPLGYHCLLFNARSQNLIEFKTTIPSDSSNSSVCLNETQWDTIPWTSSVVKNTTPYSCGVFGSFATKNTSDYCYDVNFDCEDGTRMRISVFNCDDGIPFDSRSYTCLASWKHEDRLIIYATRGGDDNECFVTQYENGEYHFVSTGDQCERDFDFENKKNIDYTRMVLYEKG</sequence>
<dbReference type="Pfam" id="PF23071">
    <property type="entry name" value="DUF7044"/>
    <property type="match status" value="1"/>
</dbReference>
<organism evidence="6 7">
    <name type="scientific">Caenorhabditis bovis</name>
    <dbReference type="NCBI Taxonomy" id="2654633"/>
    <lineage>
        <taxon>Eukaryota</taxon>
        <taxon>Metazoa</taxon>
        <taxon>Ecdysozoa</taxon>
        <taxon>Nematoda</taxon>
        <taxon>Chromadorea</taxon>
        <taxon>Rhabditida</taxon>
        <taxon>Rhabditina</taxon>
        <taxon>Rhabditomorpha</taxon>
        <taxon>Rhabditoidea</taxon>
        <taxon>Rhabditidae</taxon>
        <taxon>Peloderinae</taxon>
        <taxon>Caenorhabditis</taxon>
    </lineage>
</organism>
<feature type="domain" description="DUF7044" evidence="4">
    <location>
        <begin position="19"/>
        <end position="124"/>
    </location>
</feature>
<dbReference type="InterPro" id="IPR055470">
    <property type="entry name" value="DUF7042"/>
</dbReference>
<evidence type="ECO:0000259" key="2">
    <source>
        <dbReference type="Pfam" id="PF23069"/>
    </source>
</evidence>
<evidence type="ECO:0000256" key="1">
    <source>
        <dbReference type="SAM" id="SignalP"/>
    </source>
</evidence>
<feature type="domain" description="DUF7045" evidence="5">
    <location>
        <begin position="383"/>
        <end position="479"/>
    </location>
</feature>
<reference evidence="6 7" key="1">
    <citation type="submission" date="2020-04" db="EMBL/GenBank/DDBJ databases">
        <authorList>
            <person name="Laetsch R D."/>
            <person name="Stevens L."/>
            <person name="Kumar S."/>
            <person name="Blaxter L. M."/>
        </authorList>
    </citation>
    <scope>NUCLEOTIDE SEQUENCE [LARGE SCALE GENOMIC DNA]</scope>
</reference>
<accession>A0A8S1EUS9</accession>
<protein>
    <submittedName>
        <fullName evidence="6">Uncharacterized protein</fullName>
    </submittedName>
</protein>
<evidence type="ECO:0000259" key="3">
    <source>
        <dbReference type="Pfam" id="PF23070"/>
    </source>
</evidence>
<comment type="caution">
    <text evidence="6">The sequence shown here is derived from an EMBL/GenBank/DDBJ whole genome shotgun (WGS) entry which is preliminary data.</text>
</comment>
<keyword evidence="7" id="KW-1185">Reference proteome</keyword>
<dbReference type="Pfam" id="PF23070">
    <property type="entry name" value="DUF7043"/>
    <property type="match status" value="1"/>
</dbReference>
<dbReference type="InterPro" id="IPR055471">
    <property type="entry name" value="DUF7043"/>
</dbReference>
<dbReference type="Pfam" id="PF23073">
    <property type="entry name" value="DUF7045"/>
    <property type="match status" value="1"/>
</dbReference>
<dbReference type="Proteomes" id="UP000494206">
    <property type="component" value="Unassembled WGS sequence"/>
</dbReference>
<feature type="domain" description="DUF7042" evidence="2">
    <location>
        <begin position="145"/>
        <end position="260"/>
    </location>
</feature>
<dbReference type="InterPro" id="IPR055473">
    <property type="entry name" value="DUF7045"/>
</dbReference>
<evidence type="ECO:0000259" key="4">
    <source>
        <dbReference type="Pfam" id="PF23071"/>
    </source>
</evidence>
<evidence type="ECO:0000313" key="7">
    <source>
        <dbReference type="Proteomes" id="UP000494206"/>
    </source>
</evidence>
<feature type="chain" id="PRO_5035891416" evidence="1">
    <location>
        <begin position="19"/>
        <end position="496"/>
    </location>
</feature>
<dbReference type="PANTHER" id="PTHR22255">
    <property type="entry name" value="LP06548P"/>
    <property type="match status" value="1"/>
</dbReference>
<dbReference type="PANTHER" id="PTHR22255:SF4">
    <property type="entry name" value="CATION-INDEPENDENT MANNOSE-6-PHOSPHATE RECEPTOR"/>
    <property type="match status" value="1"/>
</dbReference>
<evidence type="ECO:0000313" key="6">
    <source>
        <dbReference type="EMBL" id="CAB3403770.1"/>
    </source>
</evidence>
<dbReference type="InterPro" id="IPR055472">
    <property type="entry name" value="DUF7044"/>
</dbReference>
<keyword evidence="1" id="KW-0732">Signal</keyword>
<dbReference type="OrthoDB" id="6380161at2759"/>